<feature type="transmembrane region" description="Helical" evidence="1">
    <location>
        <begin position="6"/>
        <end position="24"/>
    </location>
</feature>
<dbReference type="PROSITE" id="PS51257">
    <property type="entry name" value="PROKAR_LIPOPROTEIN"/>
    <property type="match status" value="1"/>
</dbReference>
<name>A0A1M6DTU0_9FIRM</name>
<dbReference type="Proteomes" id="UP000184442">
    <property type="component" value="Unassembled WGS sequence"/>
</dbReference>
<keyword evidence="1" id="KW-0472">Membrane</keyword>
<evidence type="ECO:0000313" key="3">
    <source>
        <dbReference type="Proteomes" id="UP000184442"/>
    </source>
</evidence>
<keyword evidence="1" id="KW-1133">Transmembrane helix</keyword>
<dbReference type="EMBL" id="FQZS01000007">
    <property type="protein sequence ID" value="SHI76664.1"/>
    <property type="molecule type" value="Genomic_DNA"/>
</dbReference>
<keyword evidence="1" id="KW-0812">Transmembrane</keyword>
<dbReference type="RefSeq" id="WP_175548375.1">
    <property type="nucleotide sequence ID" value="NZ_FQZS01000007.1"/>
</dbReference>
<sequence length="54" mass="6034">MKNYLLLIFIPPIIYIGSYGCYCWKKGNKPEGLGAFIAAAIPFILTIMMFITSS</sequence>
<keyword evidence="3" id="KW-1185">Reference proteome</keyword>
<reference evidence="2 3" key="1">
    <citation type="submission" date="2016-11" db="EMBL/GenBank/DDBJ databases">
        <authorList>
            <person name="Jaros S."/>
            <person name="Januszkiewicz K."/>
            <person name="Wedrychowicz H."/>
        </authorList>
    </citation>
    <scope>NUCLEOTIDE SEQUENCE [LARGE SCALE GENOMIC DNA]</scope>
    <source>
        <strain evidence="2 3">DSM 19022</strain>
    </source>
</reference>
<accession>A0A1M6DTU0</accession>
<organism evidence="2 3">
    <name type="scientific">Lutispora thermophila DSM 19022</name>
    <dbReference type="NCBI Taxonomy" id="1122184"/>
    <lineage>
        <taxon>Bacteria</taxon>
        <taxon>Bacillati</taxon>
        <taxon>Bacillota</taxon>
        <taxon>Clostridia</taxon>
        <taxon>Lutisporales</taxon>
        <taxon>Lutisporaceae</taxon>
        <taxon>Lutispora</taxon>
    </lineage>
</organism>
<dbReference type="AlphaFoldDB" id="A0A1M6DTU0"/>
<proteinExistence type="predicted"/>
<protein>
    <submittedName>
        <fullName evidence="2">Uncharacterized protein</fullName>
    </submittedName>
</protein>
<gene>
    <name evidence="2" type="ORF">SAMN02745176_01290</name>
</gene>
<evidence type="ECO:0000256" key="1">
    <source>
        <dbReference type="SAM" id="Phobius"/>
    </source>
</evidence>
<evidence type="ECO:0000313" key="2">
    <source>
        <dbReference type="EMBL" id="SHI76664.1"/>
    </source>
</evidence>
<feature type="transmembrane region" description="Helical" evidence="1">
    <location>
        <begin position="33"/>
        <end position="51"/>
    </location>
</feature>
<dbReference type="STRING" id="1122184.SAMN02745176_01290"/>